<keyword evidence="2" id="KW-1185">Reference proteome</keyword>
<dbReference type="PROSITE" id="PS51257">
    <property type="entry name" value="PROKAR_LIPOPROTEIN"/>
    <property type="match status" value="1"/>
</dbReference>
<reference evidence="1 2" key="1">
    <citation type="submission" date="2016-11" db="EMBL/GenBank/DDBJ databases">
        <title>Draft Genome Sequences of Nine Cyanobacterial Strains from Diverse Habitats.</title>
        <authorList>
            <person name="Zhu T."/>
            <person name="Hou S."/>
            <person name="Lu X."/>
            <person name="Hess W.R."/>
        </authorList>
    </citation>
    <scope>NUCLEOTIDE SEQUENCE [LARGE SCALE GENOMIC DNA]</scope>
    <source>
        <strain evidence="1 2">NIES-30</strain>
    </source>
</reference>
<dbReference type="EMBL" id="MRCG01000011">
    <property type="protein sequence ID" value="OKH46906.1"/>
    <property type="molecule type" value="Genomic_DNA"/>
</dbReference>
<comment type="caution">
    <text evidence="1">The sequence shown here is derived from an EMBL/GenBank/DDBJ whole genome shotgun (WGS) entry which is preliminary data.</text>
</comment>
<proteinExistence type="predicted"/>
<dbReference type="RefSeq" id="WP_073609333.1">
    <property type="nucleotide sequence ID" value="NZ_MRCG01000011.1"/>
</dbReference>
<evidence type="ECO:0000313" key="1">
    <source>
        <dbReference type="EMBL" id="OKH46906.1"/>
    </source>
</evidence>
<name>A0A1U7J3N9_9CYAN</name>
<dbReference type="AlphaFoldDB" id="A0A1U7J3N9"/>
<dbReference type="Proteomes" id="UP000185557">
    <property type="component" value="Unassembled WGS sequence"/>
</dbReference>
<evidence type="ECO:0000313" key="2">
    <source>
        <dbReference type="Proteomes" id="UP000185557"/>
    </source>
</evidence>
<accession>A0A1U7J3N9</accession>
<gene>
    <name evidence="1" type="ORF">NIES30_15535</name>
</gene>
<organism evidence="1 2">
    <name type="scientific">Phormidium tenue NIES-30</name>
    <dbReference type="NCBI Taxonomy" id="549789"/>
    <lineage>
        <taxon>Bacteria</taxon>
        <taxon>Bacillati</taxon>
        <taxon>Cyanobacteriota</taxon>
        <taxon>Cyanophyceae</taxon>
        <taxon>Oscillatoriophycideae</taxon>
        <taxon>Oscillatoriales</taxon>
        <taxon>Oscillatoriaceae</taxon>
        <taxon>Phormidium</taxon>
    </lineage>
</organism>
<protein>
    <recommendedName>
        <fullName evidence="3">Lipoprotein</fullName>
    </recommendedName>
</protein>
<sequence length="153" mass="16173">MGWKPGQGITLALVLLSTACSGSGPGPGPRNVTLHQKWALQPGDRLAGYSVQSGLGDISVNVQGNRVFMPFDGQVQPAEGNADQCVILSSPDVPAYLFRLCGLRQVKLGDLSQGEPIGSGNTVAFATLRRQADGTWAMVEPAKELLAQFLDRP</sequence>
<evidence type="ECO:0008006" key="3">
    <source>
        <dbReference type="Google" id="ProtNLM"/>
    </source>
</evidence>